<keyword evidence="10" id="KW-0067">ATP-binding</keyword>
<keyword evidence="14 17" id="KW-0472">Membrane</keyword>
<dbReference type="Gene3D" id="3.30.565.10">
    <property type="entry name" value="Histidine kinase-like ATPase, C-terminal domain"/>
    <property type="match status" value="1"/>
</dbReference>
<evidence type="ECO:0000256" key="14">
    <source>
        <dbReference type="ARBA" id="ARBA00023136"/>
    </source>
</evidence>
<sequence>MKSLYVRLVLTYIAILMVSGTLGFLFANGYYQKNLRAYNDEKITRISEEIVGLYEQNSSQDLQNYLTHIANMNFQLYLVDEQGRGTLFGAPFREQKIDPAIVKRVLSGGIYRGILEEQHGLFVTGFFENTLKNSIGLPITSDGKTYALFVRPDTEQQFGEVHILFAILLAAMFFLSIFFILVFTRYLVRPIKRLTKATKQLAEGNYDIRLDIARKDEIGVLAANFAQMTESLKQLEEMRQEFVSNVSHEIQSPLTSIQGFSQAIRTGEVPEKQQEAYLAIIEQESRRLSSLSKQLLTLASLEKEANLYDPAWYRLDEQIRQVLLMLEKQWREKDLEIDLELPETMIHADKQLFNQVWINLIANSIKFTEQGGSLFIGIRYDREITVTVKDTGVGISEEELQHIFDRFYKGDKSRNRTSTGSGLGLSIVKKIVQLSGGSLQVDSKPGEGTVFTIKLPQEFVKQSEPTKREKGQR</sequence>
<organism evidence="20 21">
    <name type="scientific">Brevibacillus ruminantium</name>
    <dbReference type="NCBI Taxonomy" id="2950604"/>
    <lineage>
        <taxon>Bacteria</taxon>
        <taxon>Bacillati</taxon>
        <taxon>Bacillota</taxon>
        <taxon>Bacilli</taxon>
        <taxon>Bacillales</taxon>
        <taxon>Paenibacillaceae</taxon>
        <taxon>Brevibacillus</taxon>
    </lineage>
</organism>
<keyword evidence="21" id="KW-1185">Reference proteome</keyword>
<dbReference type="SUPFAM" id="SSF47384">
    <property type="entry name" value="Homodimeric domain of signal transducing histidine kinase"/>
    <property type="match status" value="1"/>
</dbReference>
<dbReference type="RefSeq" id="WP_251873253.1">
    <property type="nucleotide sequence ID" value="NZ_CP098755.1"/>
</dbReference>
<dbReference type="SMART" id="SM00387">
    <property type="entry name" value="HATPase_c"/>
    <property type="match status" value="1"/>
</dbReference>
<dbReference type="InterPro" id="IPR005467">
    <property type="entry name" value="His_kinase_dom"/>
</dbReference>
<keyword evidence="13" id="KW-0843">Virulence</keyword>
<feature type="domain" description="Histidine kinase" evidence="18">
    <location>
        <begin position="245"/>
        <end position="459"/>
    </location>
</feature>
<accession>A0ABY4WHI7</accession>
<evidence type="ECO:0000256" key="2">
    <source>
        <dbReference type="ARBA" id="ARBA00004651"/>
    </source>
</evidence>
<dbReference type="CDD" id="cd00082">
    <property type="entry name" value="HisKA"/>
    <property type="match status" value="1"/>
</dbReference>
<dbReference type="CDD" id="cd06225">
    <property type="entry name" value="HAMP"/>
    <property type="match status" value="1"/>
</dbReference>
<keyword evidence="6" id="KW-0808">Transferase</keyword>
<evidence type="ECO:0000313" key="20">
    <source>
        <dbReference type="EMBL" id="USG66164.1"/>
    </source>
</evidence>
<evidence type="ECO:0000256" key="1">
    <source>
        <dbReference type="ARBA" id="ARBA00000085"/>
    </source>
</evidence>
<evidence type="ECO:0000256" key="10">
    <source>
        <dbReference type="ARBA" id="ARBA00022840"/>
    </source>
</evidence>
<evidence type="ECO:0000259" key="18">
    <source>
        <dbReference type="PROSITE" id="PS50109"/>
    </source>
</evidence>
<evidence type="ECO:0000256" key="15">
    <source>
        <dbReference type="ARBA" id="ARBA00037219"/>
    </source>
</evidence>
<comment type="subcellular location">
    <subcellularLocation>
        <location evidence="2">Cell membrane</location>
        <topology evidence="2">Multi-pass membrane protein</topology>
    </subcellularLocation>
</comment>
<evidence type="ECO:0000256" key="5">
    <source>
        <dbReference type="ARBA" id="ARBA00022553"/>
    </source>
</evidence>
<evidence type="ECO:0000256" key="12">
    <source>
        <dbReference type="ARBA" id="ARBA00023012"/>
    </source>
</evidence>
<keyword evidence="7 17" id="KW-0812">Transmembrane</keyword>
<protein>
    <recommendedName>
        <fullName evidence="16">Heme sensor protein HssS</fullName>
        <ecNumber evidence="3">2.7.13.3</ecNumber>
    </recommendedName>
</protein>
<dbReference type="InterPro" id="IPR036097">
    <property type="entry name" value="HisK_dim/P_sf"/>
</dbReference>
<feature type="transmembrane region" description="Helical" evidence="17">
    <location>
        <begin position="9"/>
        <end position="31"/>
    </location>
</feature>
<keyword evidence="12" id="KW-0902">Two-component regulatory system</keyword>
<dbReference type="InterPro" id="IPR004358">
    <property type="entry name" value="Sig_transdc_His_kin-like_C"/>
</dbReference>
<feature type="domain" description="HAMP" evidence="19">
    <location>
        <begin position="185"/>
        <end position="237"/>
    </location>
</feature>
<evidence type="ECO:0000259" key="19">
    <source>
        <dbReference type="PROSITE" id="PS50885"/>
    </source>
</evidence>
<evidence type="ECO:0000256" key="8">
    <source>
        <dbReference type="ARBA" id="ARBA00022741"/>
    </source>
</evidence>
<dbReference type="Gene3D" id="1.10.287.130">
    <property type="match status" value="1"/>
</dbReference>
<dbReference type="PRINTS" id="PR00344">
    <property type="entry name" value="BCTRLSENSOR"/>
</dbReference>
<proteinExistence type="predicted"/>
<dbReference type="PROSITE" id="PS50885">
    <property type="entry name" value="HAMP"/>
    <property type="match status" value="1"/>
</dbReference>
<keyword evidence="4" id="KW-1003">Cell membrane</keyword>
<evidence type="ECO:0000256" key="4">
    <source>
        <dbReference type="ARBA" id="ARBA00022475"/>
    </source>
</evidence>
<evidence type="ECO:0000256" key="7">
    <source>
        <dbReference type="ARBA" id="ARBA00022692"/>
    </source>
</evidence>
<keyword evidence="5" id="KW-0597">Phosphoprotein</keyword>
<dbReference type="SUPFAM" id="SSF158472">
    <property type="entry name" value="HAMP domain-like"/>
    <property type="match status" value="1"/>
</dbReference>
<dbReference type="InterPro" id="IPR036890">
    <property type="entry name" value="HATPase_C_sf"/>
</dbReference>
<dbReference type="Pfam" id="PF00512">
    <property type="entry name" value="HisKA"/>
    <property type="match status" value="1"/>
</dbReference>
<dbReference type="PROSITE" id="PS50109">
    <property type="entry name" value="HIS_KIN"/>
    <property type="match status" value="1"/>
</dbReference>
<dbReference type="GO" id="GO:0016301">
    <property type="term" value="F:kinase activity"/>
    <property type="evidence" value="ECO:0007669"/>
    <property type="project" value="UniProtKB-KW"/>
</dbReference>
<gene>
    <name evidence="20" type="ORF">NDK47_02165</name>
</gene>
<dbReference type="InterPro" id="IPR050398">
    <property type="entry name" value="HssS/ArlS-like"/>
</dbReference>
<dbReference type="PANTHER" id="PTHR45528">
    <property type="entry name" value="SENSOR HISTIDINE KINASE CPXA"/>
    <property type="match status" value="1"/>
</dbReference>
<comment type="catalytic activity">
    <reaction evidence="1">
        <text>ATP + protein L-histidine = ADP + protein N-phospho-L-histidine.</text>
        <dbReference type="EC" id="2.7.13.3"/>
    </reaction>
</comment>
<evidence type="ECO:0000256" key="16">
    <source>
        <dbReference type="ARBA" id="ARBA00040841"/>
    </source>
</evidence>
<keyword evidence="8" id="KW-0547">Nucleotide-binding</keyword>
<evidence type="ECO:0000256" key="11">
    <source>
        <dbReference type="ARBA" id="ARBA00022989"/>
    </source>
</evidence>
<dbReference type="InterPro" id="IPR003660">
    <property type="entry name" value="HAMP_dom"/>
</dbReference>
<name>A0ABY4WHI7_9BACL</name>
<evidence type="ECO:0000256" key="6">
    <source>
        <dbReference type="ARBA" id="ARBA00022679"/>
    </source>
</evidence>
<evidence type="ECO:0000256" key="9">
    <source>
        <dbReference type="ARBA" id="ARBA00022777"/>
    </source>
</evidence>
<dbReference type="InterPro" id="IPR003594">
    <property type="entry name" value="HATPase_dom"/>
</dbReference>
<evidence type="ECO:0000256" key="13">
    <source>
        <dbReference type="ARBA" id="ARBA00023026"/>
    </source>
</evidence>
<reference evidence="20" key="1">
    <citation type="submission" date="2022-06" db="EMBL/GenBank/DDBJ databases">
        <title>Genome sequencing of Brevibacillus sp. BB3-R1.</title>
        <authorList>
            <person name="Heo J."/>
            <person name="Lee D."/>
            <person name="Won M."/>
            <person name="Han B.-H."/>
            <person name="Hong S.-B."/>
            <person name="Kwon S.-W."/>
        </authorList>
    </citation>
    <scope>NUCLEOTIDE SEQUENCE</scope>
    <source>
        <strain evidence="20">BB3-R1</strain>
    </source>
</reference>
<dbReference type="Gene3D" id="6.10.340.10">
    <property type="match status" value="1"/>
</dbReference>
<evidence type="ECO:0000313" key="21">
    <source>
        <dbReference type="Proteomes" id="UP001056500"/>
    </source>
</evidence>
<keyword evidence="11 17" id="KW-1133">Transmembrane helix</keyword>
<comment type="function">
    <text evidence="15">Member of the two-component regulatory system HssS/HssR involved in intracellular heme homeostasis and tempering of staphylococcal virulence. HssS functions as a heme sensor histidine kinase which is autophosphorylated at a histidine residue and transfers its phosphate group to an aspartate residue of HssR. HssR/HssS activates the expression of hrtAB, an efflux pump, in response to extracellular heme, hemin, hemoglobin or blood.</text>
</comment>
<dbReference type="EC" id="2.7.13.3" evidence="3"/>
<dbReference type="Pfam" id="PF00672">
    <property type="entry name" value="HAMP"/>
    <property type="match status" value="1"/>
</dbReference>
<evidence type="ECO:0000256" key="3">
    <source>
        <dbReference type="ARBA" id="ARBA00012438"/>
    </source>
</evidence>
<dbReference type="Proteomes" id="UP001056500">
    <property type="component" value="Chromosome"/>
</dbReference>
<evidence type="ECO:0000256" key="17">
    <source>
        <dbReference type="SAM" id="Phobius"/>
    </source>
</evidence>
<keyword evidence="9 20" id="KW-0418">Kinase</keyword>
<feature type="transmembrane region" description="Helical" evidence="17">
    <location>
        <begin position="163"/>
        <end position="188"/>
    </location>
</feature>
<dbReference type="Pfam" id="PF02518">
    <property type="entry name" value="HATPase_c"/>
    <property type="match status" value="1"/>
</dbReference>
<dbReference type="SMART" id="SM00304">
    <property type="entry name" value="HAMP"/>
    <property type="match status" value="1"/>
</dbReference>
<dbReference type="InterPro" id="IPR003661">
    <property type="entry name" value="HisK_dim/P_dom"/>
</dbReference>
<dbReference type="SMART" id="SM00388">
    <property type="entry name" value="HisKA"/>
    <property type="match status" value="1"/>
</dbReference>
<dbReference type="PANTHER" id="PTHR45528:SF11">
    <property type="entry name" value="HISTIDINE KINASE"/>
    <property type="match status" value="1"/>
</dbReference>
<dbReference type="SUPFAM" id="SSF55874">
    <property type="entry name" value="ATPase domain of HSP90 chaperone/DNA topoisomerase II/histidine kinase"/>
    <property type="match status" value="1"/>
</dbReference>
<dbReference type="EMBL" id="CP098755">
    <property type="protein sequence ID" value="USG66164.1"/>
    <property type="molecule type" value="Genomic_DNA"/>
</dbReference>